<dbReference type="EMBL" id="JACSVK010000612">
    <property type="protein sequence ID" value="MBD0222627.1"/>
    <property type="molecule type" value="Genomic_DNA"/>
</dbReference>
<evidence type="ECO:0000313" key="2">
    <source>
        <dbReference type="Proteomes" id="UP000634608"/>
    </source>
</evidence>
<dbReference type="AlphaFoldDB" id="A0A8I0FD84"/>
<evidence type="ECO:0000313" key="1">
    <source>
        <dbReference type="EMBL" id="MBD0222627.1"/>
    </source>
</evidence>
<dbReference type="Proteomes" id="UP000634608">
    <property type="component" value="Unassembled WGS sequence"/>
</dbReference>
<dbReference type="GO" id="GO:0016787">
    <property type="term" value="F:hydrolase activity"/>
    <property type="evidence" value="ECO:0007669"/>
    <property type="project" value="UniProtKB-KW"/>
</dbReference>
<feature type="non-terminal residue" evidence="1">
    <location>
        <position position="1"/>
    </location>
</feature>
<organism evidence="1 2">
    <name type="scientific">Acinetobacter baumannii</name>
    <dbReference type="NCBI Taxonomy" id="470"/>
    <lineage>
        <taxon>Bacteria</taxon>
        <taxon>Pseudomonadati</taxon>
        <taxon>Pseudomonadota</taxon>
        <taxon>Gammaproteobacteria</taxon>
        <taxon>Moraxellales</taxon>
        <taxon>Moraxellaceae</taxon>
        <taxon>Acinetobacter</taxon>
        <taxon>Acinetobacter calcoaceticus/baumannii complex</taxon>
    </lineage>
</organism>
<protein>
    <submittedName>
        <fullName evidence="1">Alpha/beta hydrolase</fullName>
    </submittedName>
</protein>
<reference evidence="1" key="1">
    <citation type="submission" date="2020-08" db="EMBL/GenBank/DDBJ databases">
        <title>Diversity of carbapenem-resistant Acinetobacter baumannii and bacteriophage-mediated spread of the Oxa23 carbapenemase.</title>
        <authorList>
            <person name="Abouelfetouh A."/>
            <person name="Mattock J."/>
            <person name="Turner D."/>
            <person name="Li E."/>
            <person name="Evans B.A."/>
        </authorList>
    </citation>
    <scope>NUCLEOTIDE SEQUENCE</scope>
    <source>
        <strain evidence="1">A86</strain>
    </source>
</reference>
<keyword evidence="1" id="KW-0378">Hydrolase</keyword>
<proteinExistence type="predicted"/>
<feature type="non-terminal residue" evidence="1">
    <location>
        <position position="173"/>
    </location>
</feature>
<comment type="caution">
    <text evidence="1">The sequence shown here is derived from an EMBL/GenBank/DDBJ whole genome shotgun (WGS) entry which is preliminary data.</text>
</comment>
<name>A0A8I0FD84_ACIBA</name>
<sequence length="173" mass="19635">HLNTLHFPPILKADGHEYHVNFDHAVDVQHIEVDTFRSSYNMNFSGFNTVNRKDGLGAEFIVGRKEHDVNHGFILDPDAFYAHQSNPNIHLPRFFPVTAIAYPKQKATADQVIDGAELEIAMFDPYRQDRVKVEGVDYPLTANYSAPYGLWLSKYNLGAAGYWSLINKEANLI</sequence>
<accession>A0A8I0FD84</accession>
<gene>
    <name evidence="1" type="ORF">IAG11_22655</name>
</gene>